<gene>
    <name evidence="4" type="ORF">OF850_09585</name>
</gene>
<dbReference type="Proteomes" id="UP001526430">
    <property type="component" value="Unassembled WGS sequence"/>
</dbReference>
<comment type="caution">
    <text evidence="4">The sequence shown here is derived from an EMBL/GenBank/DDBJ whole genome shotgun (WGS) entry which is preliminary data.</text>
</comment>
<dbReference type="InterPro" id="IPR002347">
    <property type="entry name" value="SDR_fam"/>
</dbReference>
<reference evidence="4 5" key="1">
    <citation type="submission" date="2022-10" db="EMBL/GenBank/DDBJ databases">
        <title>Roseococcus glaciei nov., sp. nov., isolated from glacier.</title>
        <authorList>
            <person name="Liu Q."/>
            <person name="Xin Y.-H."/>
        </authorList>
    </citation>
    <scope>NUCLEOTIDE SEQUENCE [LARGE SCALE GENOMIC DNA]</scope>
    <source>
        <strain evidence="4 5">MDT2-1-1</strain>
    </source>
</reference>
<dbReference type="InterPro" id="IPR020904">
    <property type="entry name" value="Sc_DH/Rdtase_CS"/>
</dbReference>
<evidence type="ECO:0000256" key="1">
    <source>
        <dbReference type="ARBA" id="ARBA00006484"/>
    </source>
</evidence>
<protein>
    <submittedName>
        <fullName evidence="4">SDR family NAD(P)-dependent oxidoreductase</fullName>
    </submittedName>
</protein>
<feature type="domain" description="Ketoreductase" evidence="3">
    <location>
        <begin position="4"/>
        <end position="189"/>
    </location>
</feature>
<dbReference type="PRINTS" id="PR00081">
    <property type="entry name" value="GDHRDH"/>
</dbReference>
<evidence type="ECO:0000256" key="2">
    <source>
        <dbReference type="ARBA" id="ARBA00023002"/>
    </source>
</evidence>
<name>A0ABT3NUP5_9PROT</name>
<dbReference type="EMBL" id="JAPFQI010000005">
    <property type="protein sequence ID" value="MCW8085876.1"/>
    <property type="molecule type" value="Genomic_DNA"/>
</dbReference>
<organism evidence="4 5">
    <name type="scientific">Sabulicella glaciei</name>
    <dbReference type="NCBI Taxonomy" id="2984948"/>
    <lineage>
        <taxon>Bacteria</taxon>
        <taxon>Pseudomonadati</taxon>
        <taxon>Pseudomonadota</taxon>
        <taxon>Alphaproteobacteria</taxon>
        <taxon>Acetobacterales</taxon>
        <taxon>Acetobacteraceae</taxon>
        <taxon>Sabulicella</taxon>
    </lineage>
</organism>
<dbReference type="Pfam" id="PF00106">
    <property type="entry name" value="adh_short"/>
    <property type="match status" value="1"/>
</dbReference>
<dbReference type="RefSeq" id="WP_301589824.1">
    <property type="nucleotide sequence ID" value="NZ_JAPFQI010000005.1"/>
</dbReference>
<dbReference type="SUPFAM" id="SSF51735">
    <property type="entry name" value="NAD(P)-binding Rossmann-fold domains"/>
    <property type="match status" value="1"/>
</dbReference>
<keyword evidence="5" id="KW-1185">Reference proteome</keyword>
<keyword evidence="2" id="KW-0560">Oxidoreductase</keyword>
<evidence type="ECO:0000313" key="4">
    <source>
        <dbReference type="EMBL" id="MCW8085876.1"/>
    </source>
</evidence>
<dbReference type="Gene3D" id="3.40.50.720">
    <property type="entry name" value="NAD(P)-binding Rossmann-like Domain"/>
    <property type="match status" value="1"/>
</dbReference>
<evidence type="ECO:0000259" key="3">
    <source>
        <dbReference type="SMART" id="SM00822"/>
    </source>
</evidence>
<sequence>MAAGCVLITGASRGLGAALARHVAAPGMVLRLVARDAASLEAVAAECRARGAAVETAPLDVRDAAAMAERLLAWDGAQPFTHLVAAAGISSGTPPEGGLEGPELAARTVAVNLGGAMNTVAPLLPRLIARRAGRVVLVGSVAGFLGLPDSPAYCASKAGLWAWGEALRAKLAPEGVGVTVAAPGFFRSAMSARYAGPHPGEISAEAMARRIWRAAERGRGRVAVPAALGWLLRLLPLLPAPLADRAARLHRFTITPEAAPHPPPPCAP</sequence>
<dbReference type="PROSITE" id="PS00061">
    <property type="entry name" value="ADH_SHORT"/>
    <property type="match status" value="1"/>
</dbReference>
<dbReference type="InterPro" id="IPR057326">
    <property type="entry name" value="KR_dom"/>
</dbReference>
<accession>A0ABT3NUP5</accession>
<evidence type="ECO:0000313" key="5">
    <source>
        <dbReference type="Proteomes" id="UP001526430"/>
    </source>
</evidence>
<dbReference type="PANTHER" id="PTHR44196:SF1">
    <property type="entry name" value="DEHYDROGENASE_REDUCTASE SDR FAMILY MEMBER 7B"/>
    <property type="match status" value="1"/>
</dbReference>
<dbReference type="SMART" id="SM00822">
    <property type="entry name" value="PKS_KR"/>
    <property type="match status" value="1"/>
</dbReference>
<dbReference type="InterPro" id="IPR036291">
    <property type="entry name" value="NAD(P)-bd_dom_sf"/>
</dbReference>
<dbReference type="PANTHER" id="PTHR44196">
    <property type="entry name" value="DEHYDROGENASE/REDUCTASE SDR FAMILY MEMBER 7B"/>
    <property type="match status" value="1"/>
</dbReference>
<proteinExistence type="inferred from homology"/>
<comment type="similarity">
    <text evidence="1">Belongs to the short-chain dehydrogenases/reductases (SDR) family.</text>
</comment>